<sequence>MSKSKSLFRQFFDGLAHEQAGEFLTSDQKLRTLGAATVSSEPELEPARPMASRVRIGLILGSVLSAPAAAFALESAQRLDANLVVYSFQDEAKVLAQITGHLPESFNPDDRVEIRRLKGSSNDAIQRAVNRTHRLQFLVCDADGFTGHGITHSLHVDLKVPVVAVARCDRDVT</sequence>
<dbReference type="EMBL" id="CP001339">
    <property type="protein sequence ID" value="ACL72937.1"/>
    <property type="molecule type" value="Genomic_DNA"/>
</dbReference>
<keyword evidence="2" id="KW-1185">Reference proteome</keyword>
<dbReference type="AlphaFoldDB" id="B8GSN3"/>
<dbReference type="KEGG" id="tgr:Tgr7_1856"/>
<reference evidence="1 2" key="1">
    <citation type="journal article" date="2011" name="Stand. Genomic Sci.">
        <title>Complete genome sequence of 'Thioalkalivibrio sulfidophilus' HL-EbGr7.</title>
        <authorList>
            <person name="Muyzer G."/>
            <person name="Sorokin D.Y."/>
            <person name="Mavromatis K."/>
            <person name="Lapidus A."/>
            <person name="Clum A."/>
            <person name="Ivanova N."/>
            <person name="Pati A."/>
            <person name="d'Haeseleer P."/>
            <person name="Woyke T."/>
            <person name="Kyrpides N.C."/>
        </authorList>
    </citation>
    <scope>NUCLEOTIDE SEQUENCE [LARGE SCALE GENOMIC DNA]</scope>
    <source>
        <strain evidence="1 2">HL-EbGR7</strain>
    </source>
</reference>
<dbReference type="RefSeq" id="WP_012638419.1">
    <property type="nucleotide sequence ID" value="NC_011901.1"/>
</dbReference>
<evidence type="ECO:0000313" key="2">
    <source>
        <dbReference type="Proteomes" id="UP000002383"/>
    </source>
</evidence>
<proteinExistence type="predicted"/>
<evidence type="ECO:0000313" key="1">
    <source>
        <dbReference type="EMBL" id="ACL72937.1"/>
    </source>
</evidence>
<dbReference type="HOGENOM" id="CLU_1546863_0_0_6"/>
<gene>
    <name evidence="1" type="ordered locus">Tgr7_1856</name>
</gene>
<protein>
    <submittedName>
        <fullName evidence="1">Uncharacterized protein</fullName>
    </submittedName>
</protein>
<organism evidence="1 2">
    <name type="scientific">Thioalkalivibrio sulfidiphilus (strain HL-EbGR7)</name>
    <dbReference type="NCBI Taxonomy" id="396588"/>
    <lineage>
        <taxon>Bacteria</taxon>
        <taxon>Pseudomonadati</taxon>
        <taxon>Pseudomonadota</taxon>
        <taxon>Gammaproteobacteria</taxon>
        <taxon>Chromatiales</taxon>
        <taxon>Ectothiorhodospiraceae</taxon>
        <taxon>Thioalkalivibrio</taxon>
    </lineage>
</organism>
<accession>B8GSN3</accession>
<dbReference type="STRING" id="396588.Tgr7_1856"/>
<dbReference type="Proteomes" id="UP000002383">
    <property type="component" value="Chromosome"/>
</dbReference>
<name>B8GSN3_THISH</name>